<organism evidence="3 4">
    <name type="scientific">Pelagomonas calceolata</name>
    <dbReference type="NCBI Taxonomy" id="35677"/>
    <lineage>
        <taxon>Eukaryota</taxon>
        <taxon>Sar</taxon>
        <taxon>Stramenopiles</taxon>
        <taxon>Ochrophyta</taxon>
        <taxon>Pelagophyceae</taxon>
        <taxon>Pelagomonadales</taxon>
        <taxon>Pelagomonadaceae</taxon>
        <taxon>Pelagomonas</taxon>
    </lineage>
</organism>
<dbReference type="AlphaFoldDB" id="A0A8J2SQ69"/>
<dbReference type="Proteomes" id="UP000789595">
    <property type="component" value="Unassembled WGS sequence"/>
</dbReference>
<comment type="caution">
    <text evidence="3">The sequence shown here is derived from an EMBL/GenBank/DDBJ whole genome shotgun (WGS) entry which is preliminary data.</text>
</comment>
<gene>
    <name evidence="3" type="ORF">PECAL_5P21330</name>
</gene>
<comment type="similarity">
    <text evidence="1">Belongs to the FAM227 family.</text>
</comment>
<sequence>SPPDAPQHAWEQKKLPASSSAPPDALAAAAVREIIVASRKLLDHPRSCPALGKRPTMDEPELNIDEKAQRQYELVEALVGRMQRISAKSTERLQGCRDDRDCWTDKCSHDISTIEDDIRAEMGRTKKRHKSKFLPSDGGSPTVTWRHARETDKGKQLEETINEGVGHLFADAGTKKWRKPSLAGVGSVGGGDRRARARCEKRLARNCEPYIMRSVDKLTYLTPEDAEAFERKSLDEASDSGDDELQRRQRLPPGSERFPIHVAATEMNPKLLLTYTCEGMVLPSGARVFKRFATCQLSCHLFVYMYWYGHCRFFQEDSAKEQAHLLRRVATLYVRLLSDERFAKNRDFFFRYYPYAIAASISAGFHYLCPGSRNMYTTTLKRLLYRQCVTILTGADCCAESVIAMRDQILPDEIDNDGDAAPSLPPLTVPDSDDEHSIEVDAFLEDHQDVESVPEVPTIIPASMASTIIFDGPPVEEEGELVAARRTGGGKQLEAWEQREIKRRAPPPEPVTSLVGARESLRFGPALPEGRKTLLPRQPRGRFDAAARSKLLDQFMEKPRLGRSQNVDRTEPVPWCKTGGVVTHVAAPRKKASRVHSELVKEIDAAKKAFVRDLAQNMSNHRQGIKDLEDDERRVNRGGAAAKGRYALDRVLDFIA</sequence>
<dbReference type="Pfam" id="PF14922">
    <property type="entry name" value="FWWh"/>
    <property type="match status" value="1"/>
</dbReference>
<name>A0A8J2SQ69_9STRA</name>
<dbReference type="EMBL" id="CAKKNE010000005">
    <property type="protein sequence ID" value="CAH0377593.1"/>
    <property type="molecule type" value="Genomic_DNA"/>
</dbReference>
<evidence type="ECO:0000313" key="3">
    <source>
        <dbReference type="EMBL" id="CAH0377593.1"/>
    </source>
</evidence>
<feature type="region of interest" description="Disordered" evidence="2">
    <location>
        <begin position="124"/>
        <end position="144"/>
    </location>
</feature>
<dbReference type="InterPro" id="IPR029417">
    <property type="entry name" value="FAM227"/>
</dbReference>
<accession>A0A8J2SQ69</accession>
<dbReference type="OrthoDB" id="192208at2759"/>
<evidence type="ECO:0000256" key="2">
    <source>
        <dbReference type="SAM" id="MobiDB-lite"/>
    </source>
</evidence>
<feature type="non-terminal residue" evidence="3">
    <location>
        <position position="1"/>
    </location>
</feature>
<feature type="region of interest" description="Disordered" evidence="2">
    <location>
        <begin position="1"/>
        <end position="24"/>
    </location>
</feature>
<feature type="compositionally biased region" description="Low complexity" evidence="2">
    <location>
        <begin position="15"/>
        <end position="24"/>
    </location>
</feature>
<feature type="non-terminal residue" evidence="3">
    <location>
        <position position="656"/>
    </location>
</feature>
<protein>
    <submittedName>
        <fullName evidence="3">Uncharacterized protein</fullName>
    </submittedName>
</protein>
<keyword evidence="4" id="KW-1185">Reference proteome</keyword>
<evidence type="ECO:0000313" key="4">
    <source>
        <dbReference type="Proteomes" id="UP000789595"/>
    </source>
</evidence>
<evidence type="ECO:0000256" key="1">
    <source>
        <dbReference type="ARBA" id="ARBA00008666"/>
    </source>
</evidence>
<reference evidence="3" key="1">
    <citation type="submission" date="2021-11" db="EMBL/GenBank/DDBJ databases">
        <authorList>
            <consortium name="Genoscope - CEA"/>
            <person name="William W."/>
        </authorList>
    </citation>
    <scope>NUCLEOTIDE SEQUENCE</scope>
</reference>
<proteinExistence type="inferred from homology"/>